<feature type="domain" description="SusD-like N-terminal" evidence="7">
    <location>
        <begin position="90"/>
        <end position="214"/>
    </location>
</feature>
<evidence type="ECO:0000256" key="1">
    <source>
        <dbReference type="ARBA" id="ARBA00004442"/>
    </source>
</evidence>
<dbReference type="Proteomes" id="UP000249645">
    <property type="component" value="Unassembled WGS sequence"/>
</dbReference>
<accession>A0A2W5F7E5</accession>
<evidence type="ECO:0000256" key="5">
    <source>
        <dbReference type="ARBA" id="ARBA00023237"/>
    </source>
</evidence>
<comment type="caution">
    <text evidence="8">The sequence shown here is derived from an EMBL/GenBank/DDBJ whole genome shotgun (WGS) entry which is preliminary data.</text>
</comment>
<dbReference type="GO" id="GO:0009279">
    <property type="term" value="C:cell outer membrane"/>
    <property type="evidence" value="ECO:0007669"/>
    <property type="project" value="UniProtKB-SubCell"/>
</dbReference>
<sequence length="511" mass="56165">MLNINKFTIIAATVSAITIFSSCSKFLDKPLENVNDATGIDYTNISSMYSPVSGVYRSAASANPGFVHWMDYGIRGVRGDDLDKGSSASDQATLNDIKNFKNSYASVQTFWGTNNCWNDYYGLIINCNSAILELDKFKANIPSTDAEHLLQYNQYKSEVRFIRAFSHLVISRVFGDVPILLDNNTLSTLGKSSFDSVRQFIITEMDTCINYMEDAAPLSASHVGAVTKYTALLLRAKAAADLAGNDNGSAYWDIVLNSTDQIINSGKFALYSDFYQLFKKPGKMSTESLYELQFTDFGNSTGTTVLPDAFWAFQGPSGDQHGSPISGWGFMTPSDAIVSFLQGRNDSVRYKTTIMPCGSSASTYVLTPSGDSIFGNSNGTKYFNGKAYLPANQMTTGRTDYGSNNNVRVLRYADVLLLNAEARIRKGQSGDAQLNLVRSRAKLNSISGATLQNVLDERRAEFACEWWGERYNDLIRTGQAATALSSYGFVTGQSEYIPIPQTQIDLNSNLK</sequence>
<dbReference type="PROSITE" id="PS51257">
    <property type="entry name" value="PROKAR_LIPOPROTEIN"/>
    <property type="match status" value="1"/>
</dbReference>
<comment type="similarity">
    <text evidence="2">Belongs to the SusD family.</text>
</comment>
<dbReference type="InterPro" id="IPR012944">
    <property type="entry name" value="SusD_RagB_dom"/>
</dbReference>
<organism evidence="8 9">
    <name type="scientific">Pseudopedobacter saltans</name>
    <dbReference type="NCBI Taxonomy" id="151895"/>
    <lineage>
        <taxon>Bacteria</taxon>
        <taxon>Pseudomonadati</taxon>
        <taxon>Bacteroidota</taxon>
        <taxon>Sphingobacteriia</taxon>
        <taxon>Sphingobacteriales</taxon>
        <taxon>Sphingobacteriaceae</taxon>
        <taxon>Pseudopedobacter</taxon>
    </lineage>
</organism>
<comment type="subcellular location">
    <subcellularLocation>
        <location evidence="1">Cell outer membrane</location>
    </subcellularLocation>
</comment>
<dbReference type="Pfam" id="PF07980">
    <property type="entry name" value="SusD_RagB"/>
    <property type="match status" value="1"/>
</dbReference>
<reference evidence="8 9" key="1">
    <citation type="submission" date="2017-11" db="EMBL/GenBank/DDBJ databases">
        <title>Infants hospitalized years apart are colonized by the same room-sourced microbial strains.</title>
        <authorList>
            <person name="Brooks B."/>
            <person name="Olm M.R."/>
            <person name="Firek B.A."/>
            <person name="Baker R."/>
            <person name="Thomas B.C."/>
            <person name="Morowitz M.J."/>
            <person name="Banfield J.F."/>
        </authorList>
    </citation>
    <scope>NUCLEOTIDE SEQUENCE [LARGE SCALE GENOMIC DNA]</scope>
    <source>
        <strain evidence="8">S2_009_000_R2_76</strain>
    </source>
</reference>
<proteinExistence type="inferred from homology"/>
<dbReference type="AlphaFoldDB" id="A0A2W5F7E5"/>
<evidence type="ECO:0000313" key="8">
    <source>
        <dbReference type="EMBL" id="PZP51905.1"/>
    </source>
</evidence>
<dbReference type="Pfam" id="PF14322">
    <property type="entry name" value="SusD-like_3"/>
    <property type="match status" value="1"/>
</dbReference>
<dbReference type="SUPFAM" id="SSF48452">
    <property type="entry name" value="TPR-like"/>
    <property type="match status" value="1"/>
</dbReference>
<evidence type="ECO:0000259" key="7">
    <source>
        <dbReference type="Pfam" id="PF14322"/>
    </source>
</evidence>
<keyword evidence="5" id="KW-0998">Cell outer membrane</keyword>
<evidence type="ECO:0000256" key="2">
    <source>
        <dbReference type="ARBA" id="ARBA00006275"/>
    </source>
</evidence>
<evidence type="ECO:0000259" key="6">
    <source>
        <dbReference type="Pfam" id="PF07980"/>
    </source>
</evidence>
<evidence type="ECO:0000256" key="3">
    <source>
        <dbReference type="ARBA" id="ARBA00022729"/>
    </source>
</evidence>
<feature type="domain" description="RagB/SusD" evidence="6">
    <location>
        <begin position="367"/>
        <end position="510"/>
    </location>
</feature>
<keyword evidence="4" id="KW-0472">Membrane</keyword>
<gene>
    <name evidence="8" type="ORF">DI598_02120</name>
</gene>
<dbReference type="EMBL" id="QFOI01000018">
    <property type="protein sequence ID" value="PZP51905.1"/>
    <property type="molecule type" value="Genomic_DNA"/>
</dbReference>
<protein>
    <submittedName>
        <fullName evidence="8">RagB/SusD family nutrient uptake outer membrane protein</fullName>
    </submittedName>
</protein>
<keyword evidence="3" id="KW-0732">Signal</keyword>
<dbReference type="InterPro" id="IPR011990">
    <property type="entry name" value="TPR-like_helical_dom_sf"/>
</dbReference>
<dbReference type="InterPro" id="IPR033985">
    <property type="entry name" value="SusD-like_N"/>
</dbReference>
<evidence type="ECO:0000313" key="9">
    <source>
        <dbReference type="Proteomes" id="UP000249645"/>
    </source>
</evidence>
<evidence type="ECO:0000256" key="4">
    <source>
        <dbReference type="ARBA" id="ARBA00023136"/>
    </source>
</evidence>
<name>A0A2W5F7E5_9SPHI</name>
<dbReference type="Gene3D" id="1.25.40.390">
    <property type="match status" value="1"/>
</dbReference>